<comment type="caution">
    <text evidence="1">The sequence shown here is derived from an EMBL/GenBank/DDBJ whole genome shotgun (WGS) entry which is preliminary data.</text>
</comment>
<evidence type="ECO:0000313" key="1">
    <source>
        <dbReference type="EMBL" id="CAG8979994.1"/>
    </source>
</evidence>
<accession>A0A9N9Q9F1</accession>
<proteinExistence type="predicted"/>
<sequence>MGTEQIAAPVQPNAAKLPILLNASFLSKAIILCYSSNGNGTPHPVSKSVKKLQCKPFLATQSIHRTNPNSCI</sequence>
<dbReference type="Proteomes" id="UP000701801">
    <property type="component" value="Unassembled WGS sequence"/>
</dbReference>
<gene>
    <name evidence="1" type="ORF">HYALB_00005167</name>
</gene>
<dbReference type="EMBL" id="CAJVRM010000351">
    <property type="protein sequence ID" value="CAG8979994.1"/>
    <property type="molecule type" value="Genomic_DNA"/>
</dbReference>
<organism evidence="1 2">
    <name type="scientific">Hymenoscyphus albidus</name>
    <dbReference type="NCBI Taxonomy" id="595503"/>
    <lineage>
        <taxon>Eukaryota</taxon>
        <taxon>Fungi</taxon>
        <taxon>Dikarya</taxon>
        <taxon>Ascomycota</taxon>
        <taxon>Pezizomycotina</taxon>
        <taxon>Leotiomycetes</taxon>
        <taxon>Helotiales</taxon>
        <taxon>Helotiaceae</taxon>
        <taxon>Hymenoscyphus</taxon>
    </lineage>
</organism>
<evidence type="ECO:0000313" key="2">
    <source>
        <dbReference type="Proteomes" id="UP000701801"/>
    </source>
</evidence>
<name>A0A9N9Q9F1_9HELO</name>
<protein>
    <submittedName>
        <fullName evidence="1">Uncharacterized protein</fullName>
    </submittedName>
</protein>
<dbReference type="AlphaFoldDB" id="A0A9N9Q9F1"/>
<keyword evidence="2" id="KW-1185">Reference proteome</keyword>
<reference evidence="1" key="1">
    <citation type="submission" date="2021-07" db="EMBL/GenBank/DDBJ databases">
        <authorList>
            <person name="Durling M."/>
        </authorList>
    </citation>
    <scope>NUCLEOTIDE SEQUENCE</scope>
</reference>